<evidence type="ECO:0000256" key="12">
    <source>
        <dbReference type="ARBA" id="ARBA00023170"/>
    </source>
</evidence>
<evidence type="ECO:0000313" key="21">
    <source>
        <dbReference type="Proteomes" id="UP000198781"/>
    </source>
</evidence>
<keyword evidence="10 16" id="KW-0798">TonB box</keyword>
<dbReference type="PROSITE" id="PS01156">
    <property type="entry name" value="TONB_DEPENDENT_REC_2"/>
    <property type="match status" value="1"/>
</dbReference>
<dbReference type="EMBL" id="FMZC01000001">
    <property type="protein sequence ID" value="SDC20177.1"/>
    <property type="molecule type" value="Genomic_DNA"/>
</dbReference>
<dbReference type="InterPro" id="IPR000531">
    <property type="entry name" value="Beta-barrel_TonB"/>
</dbReference>
<evidence type="ECO:0000256" key="6">
    <source>
        <dbReference type="ARBA" id="ARBA00022692"/>
    </source>
</evidence>
<dbReference type="GO" id="GO:0038023">
    <property type="term" value="F:signaling receptor activity"/>
    <property type="evidence" value="ECO:0007669"/>
    <property type="project" value="InterPro"/>
</dbReference>
<feature type="short sequence motif" description="TonB C-terminal box" evidence="15">
    <location>
        <begin position="721"/>
        <end position="738"/>
    </location>
</feature>
<dbReference type="InterPro" id="IPR036942">
    <property type="entry name" value="Beta-barrel_TonB_sf"/>
</dbReference>
<comment type="subcellular location">
    <subcellularLocation>
        <location evidence="1 14">Cell outer membrane</location>
        <topology evidence="1 14">Multi-pass membrane protein</topology>
    </subcellularLocation>
</comment>
<keyword evidence="8" id="KW-0408">Iron</keyword>
<gene>
    <name evidence="20" type="ORF">SAMN05192589_101445</name>
</gene>
<dbReference type="PANTHER" id="PTHR32552">
    <property type="entry name" value="FERRICHROME IRON RECEPTOR-RELATED"/>
    <property type="match status" value="1"/>
</dbReference>
<dbReference type="AlphaFoldDB" id="A0A1G6JNA9"/>
<proteinExistence type="inferred from homology"/>
<evidence type="ECO:0000256" key="9">
    <source>
        <dbReference type="ARBA" id="ARBA00023065"/>
    </source>
</evidence>
<evidence type="ECO:0000256" key="17">
    <source>
        <dbReference type="SAM" id="SignalP"/>
    </source>
</evidence>
<evidence type="ECO:0000256" key="3">
    <source>
        <dbReference type="ARBA" id="ARBA00022448"/>
    </source>
</evidence>
<dbReference type="InterPro" id="IPR010917">
    <property type="entry name" value="TonB_rcpt_CS"/>
</dbReference>
<evidence type="ECO:0000256" key="7">
    <source>
        <dbReference type="ARBA" id="ARBA00022729"/>
    </source>
</evidence>
<evidence type="ECO:0000313" key="20">
    <source>
        <dbReference type="EMBL" id="SDC20177.1"/>
    </source>
</evidence>
<dbReference type="CDD" id="cd01347">
    <property type="entry name" value="ligand_gated_channel"/>
    <property type="match status" value="1"/>
</dbReference>
<evidence type="ECO:0000256" key="13">
    <source>
        <dbReference type="ARBA" id="ARBA00023237"/>
    </source>
</evidence>
<keyword evidence="11 14" id="KW-0472">Membrane</keyword>
<dbReference type="GO" id="GO:0015891">
    <property type="term" value="P:siderophore transport"/>
    <property type="evidence" value="ECO:0007669"/>
    <property type="project" value="InterPro"/>
</dbReference>
<dbReference type="Pfam" id="PF00593">
    <property type="entry name" value="TonB_dep_Rec_b-barrel"/>
    <property type="match status" value="1"/>
</dbReference>
<dbReference type="InterPro" id="IPR012910">
    <property type="entry name" value="Plug_dom"/>
</dbReference>
<feature type="domain" description="TonB-dependent receptor plug" evidence="19">
    <location>
        <begin position="77"/>
        <end position="175"/>
    </location>
</feature>
<keyword evidence="21" id="KW-1185">Reference proteome</keyword>
<dbReference type="InterPro" id="IPR037066">
    <property type="entry name" value="Plug_dom_sf"/>
</dbReference>
<evidence type="ECO:0000256" key="10">
    <source>
        <dbReference type="ARBA" id="ARBA00023077"/>
    </source>
</evidence>
<keyword evidence="5" id="KW-0410">Iron transport</keyword>
<protein>
    <submittedName>
        <fullName evidence="20">Iron complex outermembrane recepter protein</fullName>
    </submittedName>
</protein>
<dbReference type="GO" id="GO:0015344">
    <property type="term" value="F:siderophore uptake transmembrane transporter activity"/>
    <property type="evidence" value="ECO:0007669"/>
    <property type="project" value="TreeGrafter"/>
</dbReference>
<evidence type="ECO:0000259" key="19">
    <source>
        <dbReference type="Pfam" id="PF07715"/>
    </source>
</evidence>
<dbReference type="Pfam" id="PF07715">
    <property type="entry name" value="Plug"/>
    <property type="match status" value="1"/>
</dbReference>
<dbReference type="PROSITE" id="PS52016">
    <property type="entry name" value="TONB_DEPENDENT_REC_3"/>
    <property type="match status" value="1"/>
</dbReference>
<keyword evidence="9" id="KW-0406">Ion transport</keyword>
<evidence type="ECO:0000256" key="14">
    <source>
        <dbReference type="PROSITE-ProRule" id="PRU01360"/>
    </source>
</evidence>
<organism evidence="20 21">
    <name type="scientific">Paracidovorax valerianellae</name>
    <dbReference type="NCBI Taxonomy" id="187868"/>
    <lineage>
        <taxon>Bacteria</taxon>
        <taxon>Pseudomonadati</taxon>
        <taxon>Pseudomonadota</taxon>
        <taxon>Betaproteobacteria</taxon>
        <taxon>Burkholderiales</taxon>
        <taxon>Comamonadaceae</taxon>
        <taxon>Paracidovorax</taxon>
    </lineage>
</organism>
<feature type="signal peptide" evidence="17">
    <location>
        <begin position="1"/>
        <end position="26"/>
    </location>
</feature>
<dbReference type="STRING" id="187868.SAMN05192589_101445"/>
<evidence type="ECO:0000256" key="2">
    <source>
        <dbReference type="ARBA" id="ARBA00009810"/>
    </source>
</evidence>
<evidence type="ECO:0000256" key="4">
    <source>
        <dbReference type="ARBA" id="ARBA00022452"/>
    </source>
</evidence>
<feature type="domain" description="TonB-dependent receptor-like beta-barrel" evidence="18">
    <location>
        <begin position="296"/>
        <end position="703"/>
    </location>
</feature>
<feature type="chain" id="PRO_5011780826" evidence="17">
    <location>
        <begin position="27"/>
        <end position="738"/>
    </location>
</feature>
<keyword evidence="12" id="KW-0675">Receptor</keyword>
<accession>A0A1G6JNA9</accession>
<comment type="similarity">
    <text evidence="2 14 16">Belongs to the TonB-dependent receptor family.</text>
</comment>
<dbReference type="Gene3D" id="2.40.170.20">
    <property type="entry name" value="TonB-dependent receptor, beta-barrel domain"/>
    <property type="match status" value="1"/>
</dbReference>
<evidence type="ECO:0000256" key="1">
    <source>
        <dbReference type="ARBA" id="ARBA00004571"/>
    </source>
</evidence>
<dbReference type="InterPro" id="IPR010105">
    <property type="entry name" value="TonB_sidphr_rcpt"/>
</dbReference>
<keyword evidence="13 14" id="KW-0998">Cell outer membrane</keyword>
<evidence type="ECO:0000256" key="8">
    <source>
        <dbReference type="ARBA" id="ARBA00023004"/>
    </source>
</evidence>
<evidence type="ECO:0000256" key="15">
    <source>
        <dbReference type="PROSITE-ProRule" id="PRU10144"/>
    </source>
</evidence>
<evidence type="ECO:0000256" key="11">
    <source>
        <dbReference type="ARBA" id="ARBA00023136"/>
    </source>
</evidence>
<dbReference type="GO" id="GO:0009279">
    <property type="term" value="C:cell outer membrane"/>
    <property type="evidence" value="ECO:0007669"/>
    <property type="project" value="UniProtKB-SubCell"/>
</dbReference>
<sequence>MSMNQHTPIALAVAMALATFAGHASAQAAAAPADAPTLPTVTVGASADASAQGLSPAYPGGQVARGGRAGILGTRDAMETPFSITSYTNELIQDRQARSVGEVLQNDAGVRLARGFGNFQETYFIRGFLLDSDDVAYNGLYSLLPRQYIATELFERVELLRGASAFLNGAAPNGGGIGGAINLLPKRAPNEPLSRVTVGTGSGGYGMVSTDIARRFGPDQSTGIRLNAAYRDGDTAVDHEKNQLGLLSVGLDWRSRDVRLSGDIGWQDNKLKGTRTNVSLSGANANFIPAAPDASANFSQPWTYSNERDVFGTFRGEVDITPDMTAWGAWGMRRSEESNSLANLTVNDSTTGAGSTYRFDNTRKDRVNTGELGVRGKARTGSVGHEWVASASYFEAEKDNAYAFDFLNTRPGSLYAYTPYAQPAFSANAGYGGVLANPNLNGRTRMTSFALGDTLSFVQDTVLVTLGLRHQKLDIADYAYGTSALTNRYEQSRTSPLASAVFKASKQLSVYANYVESLSKGEAAPATANGTPVVNRGEQLSPYVAKQKEIGLKYDAGRIGGSLALFSTTKPRAIVNGANVFTASGKDRHQGVELNVYGEAMRGLRVLGGATWLDAKQRETGNAALNGNRVIGVPRLQANLGAEWDVPGAQGLALDARVVRTGATYANDANTLRVPAWTRLDLGVRYATEWSGRLVTLRARVDNATDRNYWASAGGYPGSGYLVVAAPRTFTLSASVDF</sequence>
<dbReference type="Gene3D" id="2.170.130.10">
    <property type="entry name" value="TonB-dependent receptor, plug domain"/>
    <property type="match status" value="1"/>
</dbReference>
<reference evidence="20 21" key="1">
    <citation type="submission" date="2016-10" db="EMBL/GenBank/DDBJ databases">
        <authorList>
            <person name="de Groot N.N."/>
        </authorList>
    </citation>
    <scope>NUCLEOTIDE SEQUENCE [LARGE SCALE GENOMIC DNA]</scope>
    <source>
        <strain evidence="20 21">DSM 16619</strain>
    </source>
</reference>
<evidence type="ECO:0000256" key="5">
    <source>
        <dbReference type="ARBA" id="ARBA00022496"/>
    </source>
</evidence>
<dbReference type="PANTHER" id="PTHR32552:SF82">
    <property type="entry name" value="FCUA PROTEIN"/>
    <property type="match status" value="1"/>
</dbReference>
<keyword evidence="7 17" id="KW-0732">Signal</keyword>
<name>A0A1G6JNA9_9BURK</name>
<dbReference type="InterPro" id="IPR039426">
    <property type="entry name" value="TonB-dep_rcpt-like"/>
</dbReference>
<dbReference type="Proteomes" id="UP000198781">
    <property type="component" value="Unassembled WGS sequence"/>
</dbReference>
<dbReference type="NCBIfam" id="TIGR01783">
    <property type="entry name" value="TonB-siderophor"/>
    <property type="match status" value="1"/>
</dbReference>
<dbReference type="SUPFAM" id="SSF56935">
    <property type="entry name" value="Porins"/>
    <property type="match status" value="1"/>
</dbReference>
<evidence type="ECO:0000256" key="16">
    <source>
        <dbReference type="RuleBase" id="RU003357"/>
    </source>
</evidence>
<keyword evidence="3 14" id="KW-0813">Transport</keyword>
<keyword evidence="4 14" id="KW-1134">Transmembrane beta strand</keyword>
<keyword evidence="6 14" id="KW-0812">Transmembrane</keyword>
<evidence type="ECO:0000259" key="18">
    <source>
        <dbReference type="Pfam" id="PF00593"/>
    </source>
</evidence>